<dbReference type="Gene3D" id="3.20.20.370">
    <property type="entry name" value="Glycoside hydrolase/deacetylase"/>
    <property type="match status" value="1"/>
</dbReference>
<evidence type="ECO:0000313" key="5">
    <source>
        <dbReference type="Proteomes" id="UP000604046"/>
    </source>
</evidence>
<feature type="compositionally biased region" description="Low complexity" evidence="2">
    <location>
        <begin position="1"/>
        <end position="18"/>
    </location>
</feature>
<dbReference type="GO" id="GO:0016810">
    <property type="term" value="F:hydrolase activity, acting on carbon-nitrogen (but not peptide) bonds"/>
    <property type="evidence" value="ECO:0007669"/>
    <property type="project" value="InterPro"/>
</dbReference>
<dbReference type="Gene3D" id="1.25.40.10">
    <property type="entry name" value="Tetratricopeptide repeat domain"/>
    <property type="match status" value="4"/>
</dbReference>
<dbReference type="InterPro" id="IPR011330">
    <property type="entry name" value="Glyco_hydro/deAcase_b/a-brl"/>
</dbReference>
<organism evidence="4 5">
    <name type="scientific">Symbiodinium natans</name>
    <dbReference type="NCBI Taxonomy" id="878477"/>
    <lineage>
        <taxon>Eukaryota</taxon>
        <taxon>Sar</taxon>
        <taxon>Alveolata</taxon>
        <taxon>Dinophyceae</taxon>
        <taxon>Suessiales</taxon>
        <taxon>Symbiodiniaceae</taxon>
        <taxon>Symbiodinium</taxon>
    </lineage>
</organism>
<feature type="repeat" description="PPR" evidence="1">
    <location>
        <begin position="587"/>
        <end position="621"/>
    </location>
</feature>
<comment type="caution">
    <text evidence="4">The sequence shown here is derived from an EMBL/GenBank/DDBJ whole genome shotgun (WGS) entry which is preliminary data.</text>
</comment>
<dbReference type="GO" id="GO:0003729">
    <property type="term" value="F:mRNA binding"/>
    <property type="evidence" value="ECO:0007669"/>
    <property type="project" value="TreeGrafter"/>
</dbReference>
<evidence type="ECO:0000256" key="1">
    <source>
        <dbReference type="PROSITE-ProRule" id="PRU00708"/>
    </source>
</evidence>
<dbReference type="OrthoDB" id="407355at2759"/>
<name>A0A812KAM8_9DINO</name>
<protein>
    <recommendedName>
        <fullName evidence="3">NodB homology domain-containing protein</fullName>
    </recommendedName>
</protein>
<keyword evidence="5" id="KW-1185">Reference proteome</keyword>
<evidence type="ECO:0000313" key="4">
    <source>
        <dbReference type="EMBL" id="CAE7223582.1"/>
    </source>
</evidence>
<gene>
    <name evidence="4" type="ORF">SNAT2548_LOCUS8455</name>
</gene>
<dbReference type="Pfam" id="PF13041">
    <property type="entry name" value="PPR_2"/>
    <property type="match status" value="1"/>
</dbReference>
<dbReference type="Pfam" id="PF13812">
    <property type="entry name" value="PPR_3"/>
    <property type="match status" value="2"/>
</dbReference>
<dbReference type="Proteomes" id="UP000604046">
    <property type="component" value="Unassembled WGS sequence"/>
</dbReference>
<dbReference type="PROSITE" id="PS51375">
    <property type="entry name" value="PPR"/>
    <property type="match status" value="3"/>
</dbReference>
<dbReference type="Pfam" id="PF01535">
    <property type="entry name" value="PPR"/>
    <property type="match status" value="1"/>
</dbReference>
<feature type="repeat" description="PPR" evidence="1">
    <location>
        <begin position="413"/>
        <end position="447"/>
    </location>
</feature>
<sequence>MSESASDAASPSRPSRPSMPGVAAVSAKQVVRGRRLFHEFQSAVNATSERVGAEGAKMWARSGEAWASVDSRLGLGAAVAGAAAAAEERLQLREKANCGNAAEFVQLSSIAELCTSTKSQLQKSPGDVAAVARLESARSPDSSHGQQHTMHLQRGCSLTIGTGGNGGNAGTLVLGQQFLNKLIIARGRQKEWREALAILAAFPEGLQADLVSYNGSIAASSKAQRWETGLGLFAGICEAGLSPDVVGLNACISSLGAVWPRALQLLSGLGLDVTPNTISRSAAINGLKKGHQWQRSLQLLRDMPRARLSANTIVASVALSACGVTALWAWAHWLFGALAVRADAVTCSTMLSACEKAGRWQLALDHLTATSRSKIRLDVVVYNACISACEKVAAWMAALRLFCSLEEAQLRRSIITFGAVISACEKAGHWQLALHLLGSMYAESVRPDVVCINACISAFEKGARWQMALYLLASSYQDGLEPTTTTYNACISACEKAGQSPLALRLLSSMPEAWISPDVISYNAAISACESGGQWQLALQLLSKVASKFIPSVISYNACISACEKGWQWQMALALLAAMLQEHILPNIISYSAAISSMEKVGNWQRACKLFGDLLQARLRPNVISYNATISSLAAGSQWQLALGLFATMDEVPTTISFTAVMGSLTATWQWQLALALFAAMPRSKVASGGWQFNCWRVQRVAAADRRFHLSAKAQELSQELQTFKGKADMQQGELLSRLNKALVKAATKMVSTRNFALALDPRALCYYDAADFPGVRGLVALTVDDAPCRQRDPQAAMLVEVKDLLEEFEAKATFFLCTDDVPGHEEGLAELVRAGNEVANHGCEDKPYGGYSEAQFRHAFLRAESVCEAVRALSQANARAEVAEAELEEAEALEAPDAHLPERQLQAEASAAEGYAGTSVPPAPTRASEVAKPRWFRAPHADISAAMQKVLTAEGFTHVLCDSFANDTQINDAAFISDSLLSMVDSTGGSIVVIHMPERGFREHNFEALRLLLSGLQQQNLRVVTLSEMSKAARQPLSTEHGKGSEG</sequence>
<evidence type="ECO:0000259" key="3">
    <source>
        <dbReference type="Pfam" id="PF01522"/>
    </source>
</evidence>
<dbReference type="PANTHER" id="PTHR47938">
    <property type="entry name" value="RESPIRATORY COMPLEX I CHAPERONE (CIA84), PUTATIVE (AFU_ORTHOLOGUE AFUA_2G06020)-RELATED"/>
    <property type="match status" value="1"/>
</dbReference>
<feature type="domain" description="NodB homology" evidence="3">
    <location>
        <begin position="778"/>
        <end position="870"/>
    </location>
</feature>
<dbReference type="AlphaFoldDB" id="A0A812KAM8"/>
<dbReference type="SUPFAM" id="SSF88713">
    <property type="entry name" value="Glycoside hydrolase/deacetylase"/>
    <property type="match status" value="1"/>
</dbReference>
<feature type="repeat" description="PPR" evidence="1">
    <location>
        <begin position="483"/>
        <end position="517"/>
    </location>
</feature>
<proteinExistence type="predicted"/>
<dbReference type="InterPro" id="IPR002509">
    <property type="entry name" value="NODB_dom"/>
</dbReference>
<feature type="region of interest" description="Disordered" evidence="2">
    <location>
        <begin position="1"/>
        <end position="22"/>
    </location>
</feature>
<evidence type="ECO:0000256" key="2">
    <source>
        <dbReference type="SAM" id="MobiDB-lite"/>
    </source>
</evidence>
<reference evidence="4" key="1">
    <citation type="submission" date="2021-02" db="EMBL/GenBank/DDBJ databases">
        <authorList>
            <person name="Dougan E. K."/>
            <person name="Rhodes N."/>
            <person name="Thang M."/>
            <person name="Chan C."/>
        </authorList>
    </citation>
    <scope>NUCLEOTIDE SEQUENCE</scope>
</reference>
<dbReference type="NCBIfam" id="TIGR00756">
    <property type="entry name" value="PPR"/>
    <property type="match status" value="2"/>
</dbReference>
<dbReference type="GO" id="GO:0005975">
    <property type="term" value="P:carbohydrate metabolic process"/>
    <property type="evidence" value="ECO:0007669"/>
    <property type="project" value="InterPro"/>
</dbReference>
<dbReference type="Pfam" id="PF01522">
    <property type="entry name" value="Polysacc_deac_1"/>
    <property type="match status" value="1"/>
</dbReference>
<dbReference type="InterPro" id="IPR011990">
    <property type="entry name" value="TPR-like_helical_dom_sf"/>
</dbReference>
<dbReference type="PANTHER" id="PTHR47938:SF35">
    <property type="entry name" value="PENTATRICOPEPTIDE REPEAT-CONTAINING PROTEIN 4, MITOCHONDRIAL-RELATED"/>
    <property type="match status" value="1"/>
</dbReference>
<dbReference type="InterPro" id="IPR002885">
    <property type="entry name" value="PPR_rpt"/>
</dbReference>
<dbReference type="EMBL" id="CAJNDS010000624">
    <property type="protein sequence ID" value="CAE7223582.1"/>
    <property type="molecule type" value="Genomic_DNA"/>
</dbReference>
<accession>A0A812KAM8</accession>